<dbReference type="OrthoDB" id="1116389at2"/>
<organism evidence="3 4">
    <name type="scientific">Pedobacter duraquae</name>
    <dbReference type="NCBI Taxonomy" id="425511"/>
    <lineage>
        <taxon>Bacteria</taxon>
        <taxon>Pseudomonadati</taxon>
        <taxon>Bacteroidota</taxon>
        <taxon>Sphingobacteriia</taxon>
        <taxon>Sphingobacteriales</taxon>
        <taxon>Sphingobacteriaceae</taxon>
        <taxon>Pedobacter</taxon>
    </lineage>
</organism>
<feature type="domain" description="Glycosyltransferase subfamily 4-like N-terminal" evidence="2">
    <location>
        <begin position="66"/>
        <end position="152"/>
    </location>
</feature>
<dbReference type="SUPFAM" id="SSF53756">
    <property type="entry name" value="UDP-Glycosyltransferase/glycogen phosphorylase"/>
    <property type="match status" value="1"/>
</dbReference>
<keyword evidence="3" id="KW-0328">Glycosyltransferase</keyword>
<evidence type="ECO:0000313" key="3">
    <source>
        <dbReference type="EMBL" id="TDO21650.1"/>
    </source>
</evidence>
<gene>
    <name evidence="3" type="ORF">CLV32_2756</name>
</gene>
<dbReference type="Gene3D" id="3.40.50.2000">
    <property type="entry name" value="Glycogen Phosphorylase B"/>
    <property type="match status" value="2"/>
</dbReference>
<keyword evidence="3" id="KW-0808">Transferase</keyword>
<accession>A0A4R6II75</accession>
<feature type="domain" description="Glycosyl transferase family 1" evidence="1">
    <location>
        <begin position="177"/>
        <end position="353"/>
    </location>
</feature>
<evidence type="ECO:0000313" key="4">
    <source>
        <dbReference type="Proteomes" id="UP000295499"/>
    </source>
</evidence>
<proteinExistence type="predicted"/>
<dbReference type="AlphaFoldDB" id="A0A4R6II75"/>
<dbReference type="InterPro" id="IPR050194">
    <property type="entry name" value="Glycosyltransferase_grp1"/>
</dbReference>
<keyword evidence="4" id="KW-1185">Reference proteome</keyword>
<dbReference type="PANTHER" id="PTHR45947">
    <property type="entry name" value="SULFOQUINOVOSYL TRANSFERASE SQD2"/>
    <property type="match status" value="1"/>
</dbReference>
<dbReference type="GO" id="GO:0016757">
    <property type="term" value="F:glycosyltransferase activity"/>
    <property type="evidence" value="ECO:0007669"/>
    <property type="project" value="UniProtKB-KW"/>
</dbReference>
<evidence type="ECO:0000259" key="1">
    <source>
        <dbReference type="Pfam" id="PF00534"/>
    </source>
</evidence>
<comment type="caution">
    <text evidence="3">The sequence shown here is derived from an EMBL/GenBank/DDBJ whole genome shotgun (WGS) entry which is preliminary data.</text>
</comment>
<name>A0A4R6II75_9SPHI</name>
<dbReference type="Pfam" id="PF13439">
    <property type="entry name" value="Glyco_transf_4"/>
    <property type="match status" value="1"/>
</dbReference>
<evidence type="ECO:0000259" key="2">
    <source>
        <dbReference type="Pfam" id="PF13439"/>
    </source>
</evidence>
<dbReference type="Pfam" id="PF00534">
    <property type="entry name" value="Glycos_transf_1"/>
    <property type="match status" value="1"/>
</dbReference>
<dbReference type="EMBL" id="SNWM01000003">
    <property type="protein sequence ID" value="TDO21650.1"/>
    <property type="molecule type" value="Genomic_DNA"/>
</dbReference>
<dbReference type="Proteomes" id="UP000295499">
    <property type="component" value="Unassembled WGS sequence"/>
</dbReference>
<dbReference type="PANTHER" id="PTHR45947:SF3">
    <property type="entry name" value="SULFOQUINOVOSYL TRANSFERASE SQD2"/>
    <property type="match status" value="1"/>
</dbReference>
<sequence>MEILFISHKYPPVIGGMEKQSFELITGMKKHAKVYSIILDAEKESRLHFFLNLEDRIIAMCIKHPLITIIHFNDALVAAACLRHKRYRHLKHTMTVHGLDVVFPNWIYRTWIFKKFNRFSLIFAVSTATAQACIARGINKDKIVVVHNGVDHAMQAPACKAQMETLLSSQYGIDTQGQRVIVAMGRPVTRKGFSWFIAQVVPKLDPDIMLLLIGPGQQTHPVKSGLWSAIPETLRKPIELFLGMPSDARQITKLVNKPNTAAVVKQLGAMAYEDILKIMRSADAFVMPNIAIKGDMEGFGLVCLEAALCGVPVYAAAIDGITDVIHNGKNGFLLPSGDAEIWARHINAIGTNSAAAFLREEAMAYTAAQFGWTKMVQEYEYHFSTICPA</sequence>
<dbReference type="InterPro" id="IPR028098">
    <property type="entry name" value="Glyco_trans_4-like_N"/>
</dbReference>
<dbReference type="CDD" id="cd03801">
    <property type="entry name" value="GT4_PimA-like"/>
    <property type="match status" value="1"/>
</dbReference>
<dbReference type="RefSeq" id="WP_133556315.1">
    <property type="nucleotide sequence ID" value="NZ_SNWM01000003.1"/>
</dbReference>
<dbReference type="InterPro" id="IPR001296">
    <property type="entry name" value="Glyco_trans_1"/>
</dbReference>
<protein>
    <submittedName>
        <fullName evidence="3">Phosphatidylinositol alpha-1,6-mannosyltransferase</fullName>
    </submittedName>
</protein>
<reference evidence="3 4" key="1">
    <citation type="submission" date="2019-03" db="EMBL/GenBank/DDBJ databases">
        <title>Genomic Encyclopedia of Archaeal and Bacterial Type Strains, Phase II (KMG-II): from individual species to whole genera.</title>
        <authorList>
            <person name="Goeker M."/>
        </authorList>
    </citation>
    <scope>NUCLEOTIDE SEQUENCE [LARGE SCALE GENOMIC DNA]</scope>
    <source>
        <strain evidence="3 4">DSM 19034</strain>
    </source>
</reference>